<name>A0A8J5JZ65_HOMAM</name>
<gene>
    <name evidence="3" type="primary">Eif3a-L1</name>
    <name evidence="3" type="ORF">Hamer_G017079</name>
</gene>
<dbReference type="InterPro" id="IPR007111">
    <property type="entry name" value="NACHT_NTPase"/>
</dbReference>
<dbReference type="SUPFAM" id="SSF52540">
    <property type="entry name" value="P-loop containing nucleoside triphosphate hydrolases"/>
    <property type="match status" value="1"/>
</dbReference>
<feature type="region of interest" description="Disordered" evidence="1">
    <location>
        <begin position="846"/>
        <end position="976"/>
    </location>
</feature>
<feature type="compositionally biased region" description="Basic and acidic residues" evidence="1">
    <location>
        <begin position="867"/>
        <end position="964"/>
    </location>
</feature>
<dbReference type="PROSITE" id="PS50837">
    <property type="entry name" value="NACHT"/>
    <property type="match status" value="1"/>
</dbReference>
<evidence type="ECO:0000256" key="1">
    <source>
        <dbReference type="SAM" id="MobiDB-lite"/>
    </source>
</evidence>
<comment type="caution">
    <text evidence="3">The sequence shown here is derived from an EMBL/GenBank/DDBJ whole genome shotgun (WGS) entry which is preliminary data.</text>
</comment>
<feature type="domain" description="NACHT" evidence="2">
    <location>
        <begin position="301"/>
        <end position="420"/>
    </location>
</feature>
<evidence type="ECO:0000313" key="3">
    <source>
        <dbReference type="EMBL" id="KAG7167175.1"/>
    </source>
</evidence>
<dbReference type="SMART" id="SM00382">
    <property type="entry name" value="AAA"/>
    <property type="match status" value="1"/>
</dbReference>
<proteinExistence type="predicted"/>
<dbReference type="GO" id="GO:0003743">
    <property type="term" value="F:translation initiation factor activity"/>
    <property type="evidence" value="ECO:0007669"/>
    <property type="project" value="UniProtKB-KW"/>
</dbReference>
<keyword evidence="3" id="KW-0648">Protein biosynthesis</keyword>
<evidence type="ECO:0000259" key="2">
    <source>
        <dbReference type="PROSITE" id="PS50837"/>
    </source>
</evidence>
<dbReference type="Proteomes" id="UP000747542">
    <property type="component" value="Unassembled WGS sequence"/>
</dbReference>
<keyword evidence="3" id="KW-0396">Initiation factor</keyword>
<accession>A0A8J5JZ65</accession>
<feature type="region of interest" description="Disordered" evidence="1">
    <location>
        <begin position="1261"/>
        <end position="1489"/>
    </location>
</feature>
<sequence length="1489" mass="168875">MIRPRAAIQVNDHNIFRLLKAHVTEARLVMHNILRWGCQKSQTQTFEDYIINDLGVARNIYNKRLDRKQKESIKSNPVGSKFDITLLYKIIQIACHSLAPFYDSKWTDDDPTRLEFLLTCIKNSRNDLAHGVTQCNKTEMVERIEQLRDLLKNTVKIGGELYGVDPVEVKDLTSEINTNLNNIRDQPFTHDNINQYRQAVLFDSLRSVMCDNGTTELGRTHSKKVYLNPLSLINDSQCHFHVRAIFTGLLIQSVRANRRHVSVNFEDLLDYCDPSFSVTPVDEDYVGDSIREVPDDVVKASVLLLEGRVGSGKTTLLKMVMSEWITGSGAVKGLSVYDLLFYVKCSDSTTDSLTKLLTLEMPETASRFCEYDLLQILLSLKVLVLMDGLDELSQSSEKIFREILAVMNSSNITLICTTRPEKIKEIKTIVSDKVNIVRLKIQGIPREKKQDFVRVYHEELRQKRLSDQDTERLVQFVGEAPVHLQDFLTHPLNLVLLSFLWVRVQGKISQLTSSTMLYIEIHELLKERMYERLKQNAITQHLPITQIQEKCKQLLSVLYQAALNSVWRKAISLDPKITHKLSDQCSRLELPPEEVLSTFLVSVLIDTPGGYVNQLSFPHKGIHDFYAANHVIELIRNTFYEGDGSILGELKSLFRKVGLSNYKIQQMPNSTADHRKQRTIRQILNKLHKDDQQSFQISIYRNVLHHLVGLLKVDGPDAIKQHAQEAVELLKSTNMSFEQLVDILTETDCNMDLAKEVSKFLPKKEWTVTNEHVQAAASLLCFNSPRRLIIDIMDDPNQIAHLESLMEATSRCNCVVQLYLHHHWRYPNAGSSDSFLSILVTGKRPVNTSGHGSQDDFHTQDLPSGHRSQDDLHTQDLPSDHGSQDDLHTQDLPSDHGSQDDLHTQDLPSDHGSQDDLHTQDLPSDHGSQDDLHTQDLPSDHGSQDDLHTQDLPSDHRSQDDLHTQDPPSAHGSLDLTTFRDDLYSGHWSREHLFSGSQTELLSGSPEDLLTTRDGPLGHNNLAVNHTNSNYDLCDRASTLREGRSYLTEALGRFGAQTTRDLLPNTLTDLHIALADDDDALAWQKITGALCTLFPDLRHLWVHVVVGVCSELLPRLPRLHFRPRLYLSGVGDEDVHGRSGGLMVASSALTYTPVLQLNELVLSRLNCPFSKVDEDDIWFDESIYEQVHEYDKLPVQLDIPATISETEEEFDNKLTKYIHPGNASSVPDSTYTELPPLLPGAPLSTGVKVSEGFISDHNDRVGQQRVSSESVHPLHQRPPGPNRGNNEDSIYLRGPNRDNDHRPHLRGPNRGNNKDSIYLNGPNRDNDHRPHLRGPNSGNNEDSIYLRVPNRDNDHRPHLQGPNRGNNEDSIYLRGPNRDNDHRPHLRGPNSGNNEDSIYLRGPNRDNDHRPHLRGPNSGNNEDSIYLRGPNRDNDHRPHLRGPNSGNNEDSIYLRGPNRDNDHRPHLRGPNSGNNEDSIYLRGPNRDNN</sequence>
<dbReference type="InterPro" id="IPR003593">
    <property type="entry name" value="AAA+_ATPase"/>
</dbReference>
<dbReference type="Pfam" id="PF05729">
    <property type="entry name" value="NACHT"/>
    <property type="match status" value="1"/>
</dbReference>
<evidence type="ECO:0000313" key="4">
    <source>
        <dbReference type="Proteomes" id="UP000747542"/>
    </source>
</evidence>
<organism evidence="3 4">
    <name type="scientific">Homarus americanus</name>
    <name type="common">American lobster</name>
    <dbReference type="NCBI Taxonomy" id="6706"/>
    <lineage>
        <taxon>Eukaryota</taxon>
        <taxon>Metazoa</taxon>
        <taxon>Ecdysozoa</taxon>
        <taxon>Arthropoda</taxon>
        <taxon>Crustacea</taxon>
        <taxon>Multicrustacea</taxon>
        <taxon>Malacostraca</taxon>
        <taxon>Eumalacostraca</taxon>
        <taxon>Eucarida</taxon>
        <taxon>Decapoda</taxon>
        <taxon>Pleocyemata</taxon>
        <taxon>Astacidea</taxon>
        <taxon>Nephropoidea</taxon>
        <taxon>Nephropidae</taxon>
        <taxon>Homarus</taxon>
    </lineage>
</organism>
<reference evidence="3" key="1">
    <citation type="journal article" date="2021" name="Sci. Adv.">
        <title>The American lobster genome reveals insights on longevity, neural, and immune adaptations.</title>
        <authorList>
            <person name="Polinski J.M."/>
            <person name="Zimin A.V."/>
            <person name="Clark K.F."/>
            <person name="Kohn A.B."/>
            <person name="Sadowski N."/>
            <person name="Timp W."/>
            <person name="Ptitsyn A."/>
            <person name="Khanna P."/>
            <person name="Romanova D.Y."/>
            <person name="Williams P."/>
            <person name="Greenwood S.J."/>
            <person name="Moroz L.L."/>
            <person name="Walt D.R."/>
            <person name="Bodnar A.G."/>
        </authorList>
    </citation>
    <scope>NUCLEOTIDE SEQUENCE</scope>
    <source>
        <strain evidence="3">GMGI-L3</strain>
    </source>
</reference>
<dbReference type="PANTHER" id="PTHR46844:SF1">
    <property type="entry name" value="SLR5058 PROTEIN"/>
    <property type="match status" value="1"/>
</dbReference>
<dbReference type="InterPro" id="IPR027417">
    <property type="entry name" value="P-loop_NTPase"/>
</dbReference>
<dbReference type="EMBL" id="JAHLQT010021820">
    <property type="protein sequence ID" value="KAG7167175.1"/>
    <property type="molecule type" value="Genomic_DNA"/>
</dbReference>
<dbReference type="PANTHER" id="PTHR46844">
    <property type="entry name" value="SLR5058 PROTEIN"/>
    <property type="match status" value="1"/>
</dbReference>
<feature type="non-terminal residue" evidence="3">
    <location>
        <position position="1489"/>
    </location>
</feature>
<protein>
    <submittedName>
        <fullName evidence="3">Eukaryotic translation initiation factor 3 subunit A-like 1</fullName>
    </submittedName>
</protein>
<dbReference type="Gene3D" id="3.40.50.300">
    <property type="entry name" value="P-loop containing nucleotide triphosphate hydrolases"/>
    <property type="match status" value="1"/>
</dbReference>
<keyword evidence="4" id="KW-1185">Reference proteome</keyword>